<dbReference type="AlphaFoldDB" id="A0AAV7Q1B4"/>
<dbReference type="SMART" id="SM00409">
    <property type="entry name" value="IG"/>
    <property type="match status" value="4"/>
</dbReference>
<evidence type="ECO:0000256" key="4">
    <source>
        <dbReference type="ARBA" id="ARBA00023180"/>
    </source>
</evidence>
<dbReference type="InterPro" id="IPR036179">
    <property type="entry name" value="Ig-like_dom_sf"/>
</dbReference>
<organism evidence="9 10">
    <name type="scientific">Pleurodeles waltl</name>
    <name type="common">Iberian ribbed newt</name>
    <dbReference type="NCBI Taxonomy" id="8319"/>
    <lineage>
        <taxon>Eukaryota</taxon>
        <taxon>Metazoa</taxon>
        <taxon>Chordata</taxon>
        <taxon>Craniata</taxon>
        <taxon>Vertebrata</taxon>
        <taxon>Euteleostomi</taxon>
        <taxon>Amphibia</taxon>
        <taxon>Batrachia</taxon>
        <taxon>Caudata</taxon>
        <taxon>Salamandroidea</taxon>
        <taxon>Salamandridae</taxon>
        <taxon>Pleurodelinae</taxon>
        <taxon>Pleurodeles</taxon>
    </lineage>
</organism>
<dbReference type="PROSITE" id="PS50835">
    <property type="entry name" value="IG_LIKE"/>
    <property type="match status" value="4"/>
</dbReference>
<dbReference type="Pfam" id="PF13895">
    <property type="entry name" value="Ig_2"/>
    <property type="match status" value="1"/>
</dbReference>
<name>A0AAV7Q1B4_PLEWA</name>
<dbReference type="Pfam" id="PF13927">
    <property type="entry name" value="Ig_3"/>
    <property type="match status" value="1"/>
</dbReference>
<evidence type="ECO:0000259" key="8">
    <source>
        <dbReference type="PROSITE" id="PS50835"/>
    </source>
</evidence>
<dbReference type="EMBL" id="JANPWB010000011">
    <property type="protein sequence ID" value="KAJ1133346.1"/>
    <property type="molecule type" value="Genomic_DNA"/>
</dbReference>
<keyword evidence="5" id="KW-0393">Immunoglobulin domain</keyword>
<feature type="domain" description="Ig-like" evidence="8">
    <location>
        <begin position="139"/>
        <end position="197"/>
    </location>
</feature>
<keyword evidence="4" id="KW-0325">Glycoprotein</keyword>
<sequence>MEDIPWVLRSRRDGESGKEPNQDTLTPKKKAIATCTSRNGNPAPSITWYKDGGILPYRAERNDDMFMVSRTVKEASGLHSVSSILYLRLTKADKDSIYYCMVQYPMPKGKTESLMSEKFNLTLHHYTENVKFEVISGPVKEGDTAMLRCQADGFPPPEYIFYRIQDGQEEEIQTSPESVLVLKNISRSQGGTFRCQAMDFDSPPDVTLTRDLALSVSYLDPLRLVPAKATTISLGSDLDLSCSGTGSQNPKLAWRKGKEHVSDSGFLRLRRVTYHSMGAYTCEATVPEVPGLHKEQSVHIIVQGKPEIEEKAYKSEFAAEEEEATLACSVLGHPEPKVTWSIPGVQPSVTSSGNRLVSEVTVLVTQKLLESDISCSASNGFGTSRRTFKLSIVPTTAASTVSTAADPVLGTMDQQQGGSSTAIIAVIVCVVLLLLIVALFYFLQKNGKLSCGKSEKKSLTHKETNTNEIVVEMKTDKRNEQRGLLSSGGGGRPMGD</sequence>
<dbReference type="CDD" id="cd00096">
    <property type="entry name" value="Ig"/>
    <property type="match status" value="1"/>
</dbReference>
<evidence type="ECO:0000256" key="1">
    <source>
        <dbReference type="ARBA" id="ARBA00004479"/>
    </source>
</evidence>
<protein>
    <recommendedName>
        <fullName evidence="8">Ig-like domain-containing protein</fullName>
    </recommendedName>
</protein>
<feature type="domain" description="Ig-like" evidence="8">
    <location>
        <begin position="204"/>
        <end position="299"/>
    </location>
</feature>
<dbReference type="InterPro" id="IPR013783">
    <property type="entry name" value="Ig-like_fold"/>
</dbReference>
<dbReference type="PANTHER" id="PTHR11640:SF162">
    <property type="entry name" value="BASAL CELL ADHESION MOLECULE ISOFORM X1-RELATED"/>
    <property type="match status" value="1"/>
</dbReference>
<dbReference type="GO" id="GO:0098609">
    <property type="term" value="P:cell-cell adhesion"/>
    <property type="evidence" value="ECO:0007669"/>
    <property type="project" value="TreeGrafter"/>
</dbReference>
<keyword evidence="7" id="KW-0812">Transmembrane</keyword>
<feature type="region of interest" description="Disordered" evidence="6">
    <location>
        <begin position="1"/>
        <end position="29"/>
    </location>
</feature>
<dbReference type="InterPro" id="IPR007110">
    <property type="entry name" value="Ig-like_dom"/>
</dbReference>
<feature type="compositionally biased region" description="Basic and acidic residues" evidence="6">
    <location>
        <begin position="10"/>
        <end position="21"/>
    </location>
</feature>
<feature type="region of interest" description="Disordered" evidence="6">
    <location>
        <begin position="475"/>
        <end position="496"/>
    </location>
</feature>
<feature type="transmembrane region" description="Helical" evidence="7">
    <location>
        <begin position="422"/>
        <end position="443"/>
    </location>
</feature>
<dbReference type="Pfam" id="PF07679">
    <property type="entry name" value="I-set"/>
    <property type="match status" value="1"/>
</dbReference>
<dbReference type="GO" id="GO:0005886">
    <property type="term" value="C:plasma membrane"/>
    <property type="evidence" value="ECO:0007669"/>
    <property type="project" value="TreeGrafter"/>
</dbReference>
<dbReference type="GO" id="GO:0050839">
    <property type="term" value="F:cell adhesion molecule binding"/>
    <property type="evidence" value="ECO:0007669"/>
    <property type="project" value="TreeGrafter"/>
</dbReference>
<dbReference type="InterPro" id="IPR013098">
    <property type="entry name" value="Ig_I-set"/>
</dbReference>
<evidence type="ECO:0000256" key="6">
    <source>
        <dbReference type="SAM" id="MobiDB-lite"/>
    </source>
</evidence>
<dbReference type="SMART" id="SM00408">
    <property type="entry name" value="IGc2"/>
    <property type="match status" value="4"/>
</dbReference>
<evidence type="ECO:0000256" key="2">
    <source>
        <dbReference type="ARBA" id="ARBA00023136"/>
    </source>
</evidence>
<feature type="domain" description="Ig-like" evidence="8">
    <location>
        <begin position="306"/>
        <end position="391"/>
    </location>
</feature>
<feature type="compositionally biased region" description="Gly residues" evidence="6">
    <location>
        <begin position="486"/>
        <end position="496"/>
    </location>
</feature>
<dbReference type="Pfam" id="PF08205">
    <property type="entry name" value="C2-set_2"/>
    <property type="match status" value="1"/>
</dbReference>
<evidence type="ECO:0000256" key="3">
    <source>
        <dbReference type="ARBA" id="ARBA00023157"/>
    </source>
</evidence>
<comment type="subcellular location">
    <subcellularLocation>
        <location evidence="1">Membrane</location>
        <topology evidence="1">Single-pass type I membrane protein</topology>
    </subcellularLocation>
</comment>
<dbReference type="InterPro" id="IPR013162">
    <property type="entry name" value="CD80_C2-set"/>
</dbReference>
<dbReference type="GO" id="GO:0005911">
    <property type="term" value="C:cell-cell junction"/>
    <property type="evidence" value="ECO:0007669"/>
    <property type="project" value="TreeGrafter"/>
</dbReference>
<evidence type="ECO:0000256" key="5">
    <source>
        <dbReference type="ARBA" id="ARBA00023319"/>
    </source>
</evidence>
<evidence type="ECO:0000256" key="7">
    <source>
        <dbReference type="SAM" id="Phobius"/>
    </source>
</evidence>
<dbReference type="Proteomes" id="UP001066276">
    <property type="component" value="Chromosome 7"/>
</dbReference>
<keyword evidence="3" id="KW-1015">Disulfide bond</keyword>
<dbReference type="InterPro" id="IPR051275">
    <property type="entry name" value="Cell_adhesion_signaling"/>
</dbReference>
<dbReference type="PANTHER" id="PTHR11640">
    <property type="entry name" value="NEPHRIN"/>
    <property type="match status" value="1"/>
</dbReference>
<dbReference type="InterPro" id="IPR003598">
    <property type="entry name" value="Ig_sub2"/>
</dbReference>
<evidence type="ECO:0000313" key="9">
    <source>
        <dbReference type="EMBL" id="KAJ1133346.1"/>
    </source>
</evidence>
<dbReference type="SUPFAM" id="SSF48726">
    <property type="entry name" value="Immunoglobulin"/>
    <property type="match status" value="4"/>
</dbReference>
<accession>A0AAV7Q1B4</accession>
<keyword evidence="7" id="KW-1133">Transmembrane helix</keyword>
<keyword evidence="2 7" id="KW-0472">Membrane</keyword>
<feature type="domain" description="Ig-like" evidence="8">
    <location>
        <begin position="5"/>
        <end position="122"/>
    </location>
</feature>
<evidence type="ECO:0000313" key="10">
    <source>
        <dbReference type="Proteomes" id="UP001066276"/>
    </source>
</evidence>
<keyword evidence="10" id="KW-1185">Reference proteome</keyword>
<dbReference type="Gene3D" id="2.60.40.10">
    <property type="entry name" value="Immunoglobulins"/>
    <property type="match status" value="4"/>
</dbReference>
<dbReference type="InterPro" id="IPR003599">
    <property type="entry name" value="Ig_sub"/>
</dbReference>
<reference evidence="9" key="1">
    <citation type="journal article" date="2022" name="bioRxiv">
        <title>Sequencing and chromosome-scale assembly of the giantPleurodeles waltlgenome.</title>
        <authorList>
            <person name="Brown T."/>
            <person name="Elewa A."/>
            <person name="Iarovenko S."/>
            <person name="Subramanian E."/>
            <person name="Araus A.J."/>
            <person name="Petzold A."/>
            <person name="Susuki M."/>
            <person name="Suzuki K.-i.T."/>
            <person name="Hayashi T."/>
            <person name="Toyoda A."/>
            <person name="Oliveira C."/>
            <person name="Osipova E."/>
            <person name="Leigh N.D."/>
            <person name="Simon A."/>
            <person name="Yun M.H."/>
        </authorList>
    </citation>
    <scope>NUCLEOTIDE SEQUENCE</scope>
    <source>
        <strain evidence="9">20211129_DDA</strain>
        <tissue evidence="9">Liver</tissue>
    </source>
</reference>
<comment type="caution">
    <text evidence="9">The sequence shown here is derived from an EMBL/GenBank/DDBJ whole genome shotgun (WGS) entry which is preliminary data.</text>
</comment>
<gene>
    <name evidence="9" type="ORF">NDU88_011641</name>
</gene>
<proteinExistence type="predicted"/>